<dbReference type="InterPro" id="IPR011650">
    <property type="entry name" value="Peptidase_M20_dimer"/>
</dbReference>
<name>A0A6F9E6Z7_9BACL</name>
<dbReference type="Pfam" id="PF07687">
    <property type="entry name" value="M20_dimer"/>
    <property type="match status" value="1"/>
</dbReference>
<dbReference type="RefSeq" id="WP_170085322.1">
    <property type="nucleotide sequence ID" value="NZ_CP047972.1"/>
</dbReference>
<evidence type="ECO:0000313" key="10">
    <source>
        <dbReference type="Proteomes" id="UP000502196"/>
    </source>
</evidence>
<dbReference type="InterPro" id="IPR002933">
    <property type="entry name" value="Peptidase_M20"/>
</dbReference>
<dbReference type="InterPro" id="IPR010182">
    <property type="entry name" value="ArgE/DapE"/>
</dbReference>
<feature type="domain" description="Peptidase M20 dimerisation" evidence="8">
    <location>
        <begin position="212"/>
        <end position="318"/>
    </location>
</feature>
<gene>
    <name evidence="9" type="ORF">COOX1_1329</name>
</gene>
<evidence type="ECO:0000256" key="5">
    <source>
        <dbReference type="ARBA" id="ARBA00022801"/>
    </source>
</evidence>
<evidence type="ECO:0000256" key="2">
    <source>
        <dbReference type="ARBA" id="ARBA00001947"/>
    </source>
</evidence>
<evidence type="ECO:0000256" key="3">
    <source>
        <dbReference type="ARBA" id="ARBA00006247"/>
    </source>
</evidence>
<evidence type="ECO:0000259" key="8">
    <source>
        <dbReference type="Pfam" id="PF07687"/>
    </source>
</evidence>
<dbReference type="AlphaFoldDB" id="A0A6F9E6Z7"/>
<dbReference type="Gene3D" id="3.40.630.10">
    <property type="entry name" value="Zn peptidases"/>
    <property type="match status" value="2"/>
</dbReference>
<organism evidence="9 10">
    <name type="scientific">Kyrpidia spormannii</name>
    <dbReference type="NCBI Taxonomy" id="2055160"/>
    <lineage>
        <taxon>Bacteria</taxon>
        <taxon>Bacillati</taxon>
        <taxon>Bacillota</taxon>
        <taxon>Bacilli</taxon>
        <taxon>Bacillales</taxon>
        <taxon>Alicyclobacillaceae</taxon>
        <taxon>Kyrpidia</taxon>
    </lineage>
</organism>
<dbReference type="InterPro" id="IPR036264">
    <property type="entry name" value="Bact_exopeptidase_dim_dom"/>
</dbReference>
<dbReference type="GO" id="GO:0046872">
    <property type="term" value="F:metal ion binding"/>
    <property type="evidence" value="ECO:0007669"/>
    <property type="project" value="UniProtKB-KW"/>
</dbReference>
<keyword evidence="4" id="KW-0479">Metal-binding</keyword>
<keyword evidence="7" id="KW-0170">Cobalt</keyword>
<dbReference type="NCBIfam" id="TIGR01910">
    <property type="entry name" value="DapE-ArgE"/>
    <property type="match status" value="1"/>
</dbReference>
<dbReference type="Proteomes" id="UP000502196">
    <property type="component" value="Chromosome"/>
</dbReference>
<keyword evidence="6" id="KW-0862">Zinc</keyword>
<keyword evidence="5" id="KW-0378">Hydrolase</keyword>
<dbReference type="EMBL" id="LR792683">
    <property type="protein sequence ID" value="CAB3392275.1"/>
    <property type="molecule type" value="Genomic_DNA"/>
</dbReference>
<dbReference type="PANTHER" id="PTHR43808">
    <property type="entry name" value="ACETYLORNITHINE DEACETYLASE"/>
    <property type="match status" value="1"/>
</dbReference>
<evidence type="ECO:0000256" key="4">
    <source>
        <dbReference type="ARBA" id="ARBA00022723"/>
    </source>
</evidence>
<evidence type="ECO:0000256" key="1">
    <source>
        <dbReference type="ARBA" id="ARBA00001941"/>
    </source>
</evidence>
<dbReference type="Pfam" id="PF01546">
    <property type="entry name" value="Peptidase_M20"/>
    <property type="match status" value="1"/>
</dbReference>
<evidence type="ECO:0000313" key="9">
    <source>
        <dbReference type="EMBL" id="CAB3392275.1"/>
    </source>
</evidence>
<reference evidence="9 10" key="1">
    <citation type="submission" date="2020-04" db="EMBL/GenBank/DDBJ databases">
        <authorList>
            <person name="Hogendoorn C."/>
        </authorList>
    </citation>
    <scope>NUCLEOTIDE SEQUENCE [LARGE SCALE GENOMIC DNA]</scope>
    <source>
        <strain evidence="9">COOX1</strain>
    </source>
</reference>
<sequence>MKLSTREGPNDGHAPGSEADKEQLCAWIDAHRHEMVAFLQELIRIPADNPPGDCQRIADWLSRHLQAFPLDDVQLLPVPQERVESVGMVRVANVVARMAFGDGSGPVVGLNAHGDAVAPGLGWIRNPYGGDVVEGAVYGRGAAVSKSDIAVYTYAAAALRIVTAPLSGQVDLVFTFDEEAGGMIGPARLLTEGTIRPDVAITAGFTHSIVNAHGGCLHLEVRLQGRSAHAAEPELGVDALEAMTQVLHELYQYRDRLAERRSKIPGLGSPTLVVGLIRGGINTNVVPDECVIRLDRRLIPEEDGDQVENEIRRLIEEAVSSRPVRVDIQRILYAKPLRPTPPESRLVQILKKNWTTVMGGREPDIHGVPLYTDARHFAEAGIPVVLFGAGPRTLAEAGGHRADEHVRMDDMVLAAKILTMTLYDLLRKGVGGNER</sequence>
<evidence type="ECO:0000256" key="6">
    <source>
        <dbReference type="ARBA" id="ARBA00022833"/>
    </source>
</evidence>
<evidence type="ECO:0000256" key="7">
    <source>
        <dbReference type="ARBA" id="ARBA00023285"/>
    </source>
</evidence>
<accession>A0A6F9E6Z7</accession>
<protein>
    <submittedName>
        <fullName evidence="9">Acetylornithine deacetylase or succinyl-diaminopimelate desuccinylase</fullName>
    </submittedName>
</protein>
<proteinExistence type="inferred from homology"/>
<dbReference type="GO" id="GO:0016787">
    <property type="term" value="F:hydrolase activity"/>
    <property type="evidence" value="ECO:0007669"/>
    <property type="project" value="UniProtKB-KW"/>
</dbReference>
<dbReference type="Gene3D" id="3.30.70.360">
    <property type="match status" value="1"/>
</dbReference>
<comment type="cofactor">
    <cofactor evidence="2">
        <name>Zn(2+)</name>
        <dbReference type="ChEBI" id="CHEBI:29105"/>
    </cofactor>
</comment>
<comment type="similarity">
    <text evidence="3">Belongs to the peptidase M20A family.</text>
</comment>
<dbReference type="InterPro" id="IPR050072">
    <property type="entry name" value="Peptidase_M20A"/>
</dbReference>
<dbReference type="SUPFAM" id="SSF53187">
    <property type="entry name" value="Zn-dependent exopeptidases"/>
    <property type="match status" value="1"/>
</dbReference>
<dbReference type="SUPFAM" id="SSF55031">
    <property type="entry name" value="Bacterial exopeptidase dimerisation domain"/>
    <property type="match status" value="1"/>
</dbReference>
<comment type="cofactor">
    <cofactor evidence="1">
        <name>Co(2+)</name>
        <dbReference type="ChEBI" id="CHEBI:48828"/>
    </cofactor>
</comment>